<dbReference type="EMBL" id="RKLN01000001">
    <property type="protein sequence ID" value="RVW06575.1"/>
    <property type="molecule type" value="Genomic_DNA"/>
</dbReference>
<name>A0A438B6I6_9NOCA</name>
<gene>
    <name evidence="1" type="ORF">EF834_04005</name>
</gene>
<dbReference type="AlphaFoldDB" id="A0A438B6I6"/>
<evidence type="ECO:0000313" key="2">
    <source>
        <dbReference type="Proteomes" id="UP000284333"/>
    </source>
</evidence>
<proteinExistence type="predicted"/>
<comment type="caution">
    <text evidence="1">The sequence shown here is derived from an EMBL/GenBank/DDBJ whole genome shotgun (WGS) entry which is preliminary data.</text>
</comment>
<accession>A0A438B6I6</accession>
<keyword evidence="2" id="KW-1185">Reference proteome</keyword>
<dbReference type="Proteomes" id="UP000284333">
    <property type="component" value="Unassembled WGS sequence"/>
</dbReference>
<sequence length="80" mass="8651">METIFAQRVRYDELSHFPSARSSAPPCRIADTVADQDPSLLDMVIGPLMLPVALASLSVACLCDPDPEDFSTLSVLEARS</sequence>
<reference evidence="1 2" key="1">
    <citation type="submission" date="2018-11" db="EMBL/GenBank/DDBJ databases">
        <title>Rhodococcus spongicola sp. nov. and Rhodococcus xishaensis sp. nov. from marine sponges.</title>
        <authorList>
            <person name="Li L."/>
            <person name="Lin H.W."/>
        </authorList>
    </citation>
    <scope>NUCLEOTIDE SEQUENCE [LARGE SCALE GENOMIC DNA]</scope>
    <source>
        <strain evidence="1 2">LHW50502</strain>
    </source>
</reference>
<protein>
    <submittedName>
        <fullName evidence="1">Uncharacterized protein</fullName>
    </submittedName>
</protein>
<organism evidence="1 2">
    <name type="scientific">Rhodococcus spongiicola</name>
    <dbReference type="NCBI Taxonomy" id="2487352"/>
    <lineage>
        <taxon>Bacteria</taxon>
        <taxon>Bacillati</taxon>
        <taxon>Actinomycetota</taxon>
        <taxon>Actinomycetes</taxon>
        <taxon>Mycobacteriales</taxon>
        <taxon>Nocardiaceae</taxon>
        <taxon>Rhodococcus</taxon>
    </lineage>
</organism>
<evidence type="ECO:0000313" key="1">
    <source>
        <dbReference type="EMBL" id="RVW06575.1"/>
    </source>
</evidence>